<dbReference type="STRING" id="1003.SAMN04488541_105517"/>
<evidence type="ECO:0000313" key="4">
    <source>
        <dbReference type="Proteomes" id="UP000199513"/>
    </source>
</evidence>
<comment type="similarity">
    <text evidence="1">Belongs to the IMPACT family.</text>
</comment>
<accession>A0A1I2JME8</accession>
<dbReference type="GO" id="GO:0005737">
    <property type="term" value="C:cytoplasm"/>
    <property type="evidence" value="ECO:0007669"/>
    <property type="project" value="TreeGrafter"/>
</dbReference>
<dbReference type="InterPro" id="IPR023582">
    <property type="entry name" value="Impact"/>
</dbReference>
<dbReference type="Gene3D" id="3.30.230.30">
    <property type="entry name" value="Impact, N-terminal domain"/>
    <property type="match status" value="1"/>
</dbReference>
<evidence type="ECO:0000256" key="1">
    <source>
        <dbReference type="ARBA" id="ARBA00007665"/>
    </source>
</evidence>
<reference evidence="3 4" key="1">
    <citation type="submission" date="2016-10" db="EMBL/GenBank/DDBJ databases">
        <authorList>
            <person name="de Groot N.N."/>
        </authorList>
    </citation>
    <scope>NUCLEOTIDE SEQUENCE [LARGE SCALE GENOMIC DNA]</scope>
    <source>
        <strain>GEY</strain>
        <strain evidence="4">DSM 9560</strain>
    </source>
</reference>
<evidence type="ECO:0000259" key="2">
    <source>
        <dbReference type="Pfam" id="PF01205"/>
    </source>
</evidence>
<proteinExistence type="inferred from homology"/>
<dbReference type="InterPro" id="IPR035647">
    <property type="entry name" value="EFG_III/V"/>
</dbReference>
<dbReference type="Proteomes" id="UP000199513">
    <property type="component" value="Unassembled WGS sequence"/>
</dbReference>
<dbReference type="InterPro" id="IPR020569">
    <property type="entry name" value="UPF0029_Impact_CS"/>
</dbReference>
<protein>
    <submittedName>
        <fullName evidence="3">Uncharacterized protein, YigZ family</fullName>
    </submittedName>
</protein>
<dbReference type="PANTHER" id="PTHR16301">
    <property type="entry name" value="IMPACT-RELATED"/>
    <property type="match status" value="1"/>
</dbReference>
<dbReference type="InterPro" id="IPR036956">
    <property type="entry name" value="Impact_N_sf"/>
</dbReference>
<organism evidence="3 4">
    <name type="scientific">Thermoflexibacter ruber</name>
    <dbReference type="NCBI Taxonomy" id="1003"/>
    <lineage>
        <taxon>Bacteria</taxon>
        <taxon>Pseudomonadati</taxon>
        <taxon>Bacteroidota</taxon>
        <taxon>Cytophagia</taxon>
        <taxon>Cytophagales</taxon>
        <taxon>Thermoflexibacteraceae</taxon>
        <taxon>Thermoflexibacter</taxon>
    </lineage>
</organism>
<keyword evidence="4" id="KW-1185">Reference proteome</keyword>
<dbReference type="InterPro" id="IPR001498">
    <property type="entry name" value="Impact_N"/>
</dbReference>
<feature type="domain" description="Impact N-terminal" evidence="2">
    <location>
        <begin position="18"/>
        <end position="123"/>
    </location>
</feature>
<dbReference type="AlphaFoldDB" id="A0A1I2JME8"/>
<dbReference type="GO" id="GO:0006446">
    <property type="term" value="P:regulation of translational initiation"/>
    <property type="evidence" value="ECO:0007669"/>
    <property type="project" value="TreeGrafter"/>
</dbReference>
<name>A0A1I2JME8_9BACT</name>
<dbReference type="EMBL" id="FONY01000055">
    <property type="protein sequence ID" value="SFF55288.1"/>
    <property type="molecule type" value="Genomic_DNA"/>
</dbReference>
<sequence length="201" mass="23184">MDTYFSIKQETQTIYKEKGSKFLAFAFPVQNEQAIKEHLSALRKKYYDATHHCYAYLLGKEKKVFRAKDDGEPNGTAGLPILNQIRSKEITNVLVVVVRYFGGAKLGASGLINAYKTASAEVLAQAEVVEKIITQTLQIHFDYYLTNEVMKLIKENEAIIEQQTFEDRCKICLRIREKQYDNLVKHLRELKNVEVLTESWL</sequence>
<evidence type="ECO:0000313" key="3">
    <source>
        <dbReference type="EMBL" id="SFF55288.1"/>
    </source>
</evidence>
<dbReference type="SUPFAM" id="SSF54211">
    <property type="entry name" value="Ribosomal protein S5 domain 2-like"/>
    <property type="match status" value="1"/>
</dbReference>
<dbReference type="OrthoDB" id="9813771at2"/>
<dbReference type="PROSITE" id="PS00910">
    <property type="entry name" value="UPF0029"/>
    <property type="match status" value="1"/>
</dbReference>
<dbReference type="RefSeq" id="WP_091549278.1">
    <property type="nucleotide sequence ID" value="NZ_FONY01000055.1"/>
</dbReference>
<dbReference type="PANTHER" id="PTHR16301:SF20">
    <property type="entry name" value="IMPACT FAMILY MEMBER YIGZ"/>
    <property type="match status" value="1"/>
</dbReference>
<gene>
    <name evidence="3" type="ORF">SAMN04488541_105517</name>
</gene>
<dbReference type="InterPro" id="IPR020568">
    <property type="entry name" value="Ribosomal_Su5_D2-typ_SF"/>
</dbReference>
<dbReference type="Pfam" id="PF01205">
    <property type="entry name" value="Impact_N"/>
    <property type="match status" value="1"/>
</dbReference>
<dbReference type="SUPFAM" id="SSF54980">
    <property type="entry name" value="EF-G C-terminal domain-like"/>
    <property type="match status" value="1"/>
</dbReference>